<feature type="region of interest" description="Disordered" evidence="9">
    <location>
        <begin position="733"/>
        <end position="810"/>
    </location>
</feature>
<dbReference type="SUPFAM" id="SSF56112">
    <property type="entry name" value="Protein kinase-like (PK-like)"/>
    <property type="match status" value="1"/>
</dbReference>
<keyword evidence="3" id="KW-0808">Transferase</keyword>
<dbReference type="SMART" id="SM00220">
    <property type="entry name" value="S_TKc"/>
    <property type="match status" value="1"/>
</dbReference>
<reference evidence="11 12" key="1">
    <citation type="submission" date="2024-04" db="EMBL/GenBank/DDBJ databases">
        <title>Tritrichomonas musculus Genome.</title>
        <authorList>
            <person name="Alves-Ferreira E."/>
            <person name="Grigg M."/>
            <person name="Lorenzi H."/>
            <person name="Galac M."/>
        </authorList>
    </citation>
    <scope>NUCLEOTIDE SEQUENCE [LARGE SCALE GENOMIC DNA]</scope>
    <source>
        <strain evidence="11 12">EAF2021</strain>
    </source>
</reference>
<keyword evidence="6" id="KW-0067">ATP-binding</keyword>
<name>A0ABR2L2H5_9EUKA</name>
<feature type="region of interest" description="Disordered" evidence="9">
    <location>
        <begin position="116"/>
        <end position="137"/>
    </location>
</feature>
<protein>
    <recommendedName>
        <fullName evidence="1">non-specific serine/threonine protein kinase</fullName>
        <ecNumber evidence="1">2.7.11.1</ecNumber>
    </recommendedName>
</protein>
<comment type="catalytic activity">
    <reaction evidence="8">
        <text>L-seryl-[protein] + ATP = O-phospho-L-seryl-[protein] + ADP + H(+)</text>
        <dbReference type="Rhea" id="RHEA:17989"/>
        <dbReference type="Rhea" id="RHEA-COMP:9863"/>
        <dbReference type="Rhea" id="RHEA-COMP:11604"/>
        <dbReference type="ChEBI" id="CHEBI:15378"/>
        <dbReference type="ChEBI" id="CHEBI:29999"/>
        <dbReference type="ChEBI" id="CHEBI:30616"/>
        <dbReference type="ChEBI" id="CHEBI:83421"/>
        <dbReference type="ChEBI" id="CHEBI:456216"/>
        <dbReference type="EC" id="2.7.11.1"/>
    </reaction>
</comment>
<feature type="compositionally biased region" description="Polar residues" evidence="9">
    <location>
        <begin position="762"/>
        <end position="771"/>
    </location>
</feature>
<evidence type="ECO:0000256" key="2">
    <source>
        <dbReference type="ARBA" id="ARBA00022527"/>
    </source>
</evidence>
<dbReference type="InterPro" id="IPR050236">
    <property type="entry name" value="Ser_Thr_kinase_AGC"/>
</dbReference>
<dbReference type="PROSITE" id="PS00108">
    <property type="entry name" value="PROTEIN_KINASE_ST"/>
    <property type="match status" value="1"/>
</dbReference>
<dbReference type="InterPro" id="IPR011009">
    <property type="entry name" value="Kinase-like_dom_sf"/>
</dbReference>
<evidence type="ECO:0000313" key="12">
    <source>
        <dbReference type="Proteomes" id="UP001470230"/>
    </source>
</evidence>
<keyword evidence="12" id="KW-1185">Reference proteome</keyword>
<evidence type="ECO:0000256" key="1">
    <source>
        <dbReference type="ARBA" id="ARBA00012513"/>
    </source>
</evidence>
<feature type="region of interest" description="Disordered" evidence="9">
    <location>
        <begin position="886"/>
        <end position="909"/>
    </location>
</feature>
<dbReference type="EC" id="2.7.11.1" evidence="1"/>
<feature type="compositionally biased region" description="Low complexity" evidence="9">
    <location>
        <begin position="795"/>
        <end position="810"/>
    </location>
</feature>
<feature type="compositionally biased region" description="Low complexity" evidence="9">
    <location>
        <begin position="733"/>
        <end position="761"/>
    </location>
</feature>
<feature type="compositionally biased region" description="Polar residues" evidence="9">
    <location>
        <begin position="888"/>
        <end position="902"/>
    </location>
</feature>
<gene>
    <name evidence="11" type="ORF">M9Y10_015132</name>
</gene>
<comment type="caution">
    <text evidence="11">The sequence shown here is derived from an EMBL/GenBank/DDBJ whole genome shotgun (WGS) entry which is preliminary data.</text>
</comment>
<dbReference type="Proteomes" id="UP001470230">
    <property type="component" value="Unassembled WGS sequence"/>
</dbReference>
<evidence type="ECO:0000313" key="11">
    <source>
        <dbReference type="EMBL" id="KAK8897196.1"/>
    </source>
</evidence>
<keyword evidence="2" id="KW-0723">Serine/threonine-protein kinase</keyword>
<dbReference type="GO" id="GO:0016301">
    <property type="term" value="F:kinase activity"/>
    <property type="evidence" value="ECO:0007669"/>
    <property type="project" value="UniProtKB-KW"/>
</dbReference>
<sequence length="909" mass="101645">MRRFSRDNQNSNFSSEYSIIHSHFITQSRHFDSILSELNQFDDQNKQSVTEMKKYIRIILSSNYGNIIDNCKQTISAVQNIISKEKEIKLSAFAHDILFTAASIIQIVTGKKKSNENKITRATQSPHPPDCANPNGIRTKKIKNEITKLDHSRSLSSISFEENLNEDNDKAADEDKSEPSLLSFRNTDNGYVVCRICDEKVPVSLIEDHMNSCAKAYNSASTIISINSQLSEIVKDAQSQFMNVKWPGPSQIATMTLIPLLKIITLIDHALQIDVHLNDSQDDLNQIITKFNKFRTDGISQTVINILKSVRPLLNKKLRASRAISTRENFLRQTMINGGTSPNIHSQAQISDFDFIKRISKGACASVYLSRKKKTGDIYAIKVIKRSSLKQNNQIKRVIDEKNILLQLRNPYVVKFFYSFIGNHNLYLVMEFLPGGDLYSLLQKLGCLDESATKYYILQIVYALQYLHSNGIIHRDLKPDNILVAADGKLKLTDFGLSFIGIVDNQDIQNQSLEKAKSIVGTPDYVAPEIILNETHTVSADYWSLGVILYECLVGEPPFHGQNEQETFDNIISGRYQIDEDLELSKKAIDLINKLLTINPEERLGSKDINDIINHPFFNDVNVDDEPPFKPVLQSEEDTEYFDTRYKFNEKEEADILADISNCKQTNSITSTTAPNTNQSEPNQIKNKAEDNKMINNFESVSIKSLAEETRMAVKRKRSKSFVVYSNYDSISPSHSSSEFISSPSPSPPSSSLTSAFHSATDSNAPSQLSILQPCPPQTSPPPSPPRSSHIKAPSSETSLSNESDSNLNANKNVNVLKPLINTTHADTLVIPFQKQSRNITRRKRGTIGGGSGGSLFAATFGGGSHQSVQPLFDSKKKNQTMRCKLGGTTNPNQTVSTSSKISFPKDHL</sequence>
<organism evidence="11 12">
    <name type="scientific">Tritrichomonas musculus</name>
    <dbReference type="NCBI Taxonomy" id="1915356"/>
    <lineage>
        <taxon>Eukaryota</taxon>
        <taxon>Metamonada</taxon>
        <taxon>Parabasalia</taxon>
        <taxon>Tritrichomonadida</taxon>
        <taxon>Tritrichomonadidae</taxon>
        <taxon>Tritrichomonas</taxon>
    </lineage>
</organism>
<dbReference type="InterPro" id="IPR008271">
    <property type="entry name" value="Ser/Thr_kinase_AS"/>
</dbReference>
<feature type="domain" description="Protein kinase" evidence="10">
    <location>
        <begin position="353"/>
        <end position="618"/>
    </location>
</feature>
<feature type="compositionally biased region" description="Pro residues" evidence="9">
    <location>
        <begin position="774"/>
        <end position="786"/>
    </location>
</feature>
<keyword evidence="5 11" id="KW-0418">Kinase</keyword>
<evidence type="ECO:0000259" key="10">
    <source>
        <dbReference type="PROSITE" id="PS50011"/>
    </source>
</evidence>
<dbReference type="CDD" id="cd05579">
    <property type="entry name" value="STKc_MAST_like"/>
    <property type="match status" value="1"/>
</dbReference>
<dbReference type="PANTHER" id="PTHR24356:SF1">
    <property type="entry name" value="SERINE_THREONINE-PROTEIN KINASE GREATWALL"/>
    <property type="match status" value="1"/>
</dbReference>
<dbReference type="InterPro" id="IPR000719">
    <property type="entry name" value="Prot_kinase_dom"/>
</dbReference>
<dbReference type="PROSITE" id="PS50011">
    <property type="entry name" value="PROTEIN_KINASE_DOM"/>
    <property type="match status" value="1"/>
</dbReference>
<comment type="catalytic activity">
    <reaction evidence="7">
        <text>L-threonyl-[protein] + ATP = O-phospho-L-threonyl-[protein] + ADP + H(+)</text>
        <dbReference type="Rhea" id="RHEA:46608"/>
        <dbReference type="Rhea" id="RHEA-COMP:11060"/>
        <dbReference type="Rhea" id="RHEA-COMP:11605"/>
        <dbReference type="ChEBI" id="CHEBI:15378"/>
        <dbReference type="ChEBI" id="CHEBI:30013"/>
        <dbReference type="ChEBI" id="CHEBI:30616"/>
        <dbReference type="ChEBI" id="CHEBI:61977"/>
        <dbReference type="ChEBI" id="CHEBI:456216"/>
        <dbReference type="EC" id="2.7.11.1"/>
    </reaction>
</comment>
<dbReference type="EMBL" id="JAPFFF010000002">
    <property type="protein sequence ID" value="KAK8897196.1"/>
    <property type="molecule type" value="Genomic_DNA"/>
</dbReference>
<keyword evidence="4" id="KW-0547">Nucleotide-binding</keyword>
<feature type="compositionally biased region" description="Polar residues" evidence="9">
    <location>
        <begin position="667"/>
        <end position="686"/>
    </location>
</feature>
<dbReference type="Pfam" id="PF00069">
    <property type="entry name" value="Pkinase"/>
    <property type="match status" value="1"/>
</dbReference>
<dbReference type="PANTHER" id="PTHR24356">
    <property type="entry name" value="SERINE/THREONINE-PROTEIN KINASE"/>
    <property type="match status" value="1"/>
</dbReference>
<feature type="region of interest" description="Disordered" evidence="9">
    <location>
        <begin position="667"/>
        <end position="688"/>
    </location>
</feature>
<dbReference type="Gene3D" id="3.30.200.20">
    <property type="entry name" value="Phosphorylase Kinase, domain 1"/>
    <property type="match status" value="1"/>
</dbReference>
<evidence type="ECO:0000256" key="7">
    <source>
        <dbReference type="ARBA" id="ARBA00047899"/>
    </source>
</evidence>
<accession>A0ABR2L2H5</accession>
<evidence type="ECO:0000256" key="6">
    <source>
        <dbReference type="ARBA" id="ARBA00022840"/>
    </source>
</evidence>
<evidence type="ECO:0000256" key="3">
    <source>
        <dbReference type="ARBA" id="ARBA00022679"/>
    </source>
</evidence>
<proteinExistence type="predicted"/>
<evidence type="ECO:0000256" key="5">
    <source>
        <dbReference type="ARBA" id="ARBA00022777"/>
    </source>
</evidence>
<evidence type="ECO:0000256" key="9">
    <source>
        <dbReference type="SAM" id="MobiDB-lite"/>
    </source>
</evidence>
<evidence type="ECO:0000256" key="4">
    <source>
        <dbReference type="ARBA" id="ARBA00022741"/>
    </source>
</evidence>
<dbReference type="Gene3D" id="1.10.510.10">
    <property type="entry name" value="Transferase(Phosphotransferase) domain 1"/>
    <property type="match status" value="1"/>
</dbReference>
<evidence type="ECO:0000256" key="8">
    <source>
        <dbReference type="ARBA" id="ARBA00048679"/>
    </source>
</evidence>